<dbReference type="GO" id="GO:0005737">
    <property type="term" value="C:cytoplasm"/>
    <property type="evidence" value="ECO:0007669"/>
    <property type="project" value="UniProtKB-SubCell"/>
</dbReference>
<reference evidence="5" key="1">
    <citation type="journal article" date="2018" name="Nat. Genet.">
        <title>Extensive intraspecific gene order and gene structural variations between Mo17 and other maize genomes.</title>
        <authorList>
            <person name="Sun S."/>
            <person name="Zhou Y."/>
            <person name="Chen J."/>
            <person name="Shi J."/>
            <person name="Zhao H."/>
            <person name="Zhao H."/>
            <person name="Song W."/>
            <person name="Zhang M."/>
            <person name="Cui Y."/>
            <person name="Dong X."/>
            <person name="Liu H."/>
            <person name="Ma X."/>
            <person name="Jiao Y."/>
            <person name="Wang B."/>
            <person name="Wei X."/>
            <person name="Stein J.C."/>
            <person name="Glaubitz J.C."/>
            <person name="Lu F."/>
            <person name="Yu G."/>
            <person name="Liang C."/>
            <person name="Fengler K."/>
            <person name="Li B."/>
            <person name="Rafalski A."/>
            <person name="Schnable P.S."/>
            <person name="Ware D.H."/>
            <person name="Buckler E.S."/>
            <person name="Lai J."/>
        </authorList>
    </citation>
    <scope>NUCLEOTIDE SEQUENCE [LARGE SCALE GENOMIC DNA]</scope>
    <source>
        <tissue evidence="5">Seedling</tissue>
    </source>
</reference>
<accession>A0A317YK55</accession>
<dbReference type="Pfam" id="PF08506">
    <property type="entry name" value="Cse1"/>
    <property type="match status" value="1"/>
</dbReference>
<dbReference type="InterPro" id="IPR011989">
    <property type="entry name" value="ARM-like"/>
</dbReference>
<evidence type="ECO:0000313" key="5">
    <source>
        <dbReference type="EMBL" id="PWZ58940.1"/>
    </source>
</evidence>
<keyword evidence="3" id="KW-0813">Transport</keyword>
<dbReference type="PANTHER" id="PTHR10997">
    <property type="entry name" value="IMPORTIN-7, 8, 11"/>
    <property type="match status" value="1"/>
</dbReference>
<dbReference type="InterPro" id="IPR013713">
    <property type="entry name" value="XPO2_central"/>
</dbReference>
<gene>
    <name evidence="5" type="primary">At3g59020_3</name>
    <name evidence="5" type="ORF">Zm00014a_026313</name>
</gene>
<dbReference type="EMBL" id="NCVQ01000001">
    <property type="protein sequence ID" value="PWZ58940.1"/>
    <property type="molecule type" value="Genomic_DNA"/>
</dbReference>
<sequence length="330" mass="37249">MALAASHHGLLPFAPAATPTPSRGHLRFRAARPLPRPARSVTKNSMYQMMQPQIDILLFEIIFPLMCFNDNDQKLWEEDPHEYVRKVYGEFTALYIIEDLYSPRTAAMDFVSELIRKRGKNNLQKFIHFIVDIFRRYDEAPADLKPYRQKDGALLAIGTLCDKLKQTDPYKTELESMLVENTVEMKVGAASSRNDGRAGQLKYANSRETIASKYTSIREQNRQSGKAVKKEISSNSVSLLEERSSEQRSNTGIPPTGVSATWASMKIGFQNFKANLGSKKFLPLRQDPGFVLNFSVSSPESLDDIFQRHEAELATAATQPLPDDNDDLIE</sequence>
<keyword evidence="2" id="KW-0963">Cytoplasm</keyword>
<evidence type="ECO:0000256" key="1">
    <source>
        <dbReference type="ARBA" id="ARBA00004496"/>
    </source>
</evidence>
<proteinExistence type="predicted"/>
<name>A0A317YK55_MAIZE</name>
<protein>
    <submittedName>
        <fullName evidence="5">Importin beta-like SAD2</fullName>
    </submittedName>
</protein>
<dbReference type="PANTHER" id="PTHR10997:SF18">
    <property type="entry name" value="D-IMPORTIN 7_RANBP7"/>
    <property type="match status" value="1"/>
</dbReference>
<dbReference type="AlphaFoldDB" id="A0A317YK55"/>
<keyword evidence="3" id="KW-0653">Protein transport</keyword>
<dbReference type="InterPro" id="IPR016024">
    <property type="entry name" value="ARM-type_fold"/>
</dbReference>
<evidence type="ECO:0000256" key="2">
    <source>
        <dbReference type="ARBA" id="ARBA00022490"/>
    </source>
</evidence>
<evidence type="ECO:0000256" key="3">
    <source>
        <dbReference type="ARBA" id="ARBA00022927"/>
    </source>
</evidence>
<dbReference type="GO" id="GO:0006886">
    <property type="term" value="P:intracellular protein transport"/>
    <property type="evidence" value="ECO:0007669"/>
    <property type="project" value="InterPro"/>
</dbReference>
<organism evidence="5">
    <name type="scientific">Zea mays</name>
    <name type="common">Maize</name>
    <dbReference type="NCBI Taxonomy" id="4577"/>
    <lineage>
        <taxon>Eukaryota</taxon>
        <taxon>Viridiplantae</taxon>
        <taxon>Streptophyta</taxon>
        <taxon>Embryophyta</taxon>
        <taxon>Tracheophyta</taxon>
        <taxon>Spermatophyta</taxon>
        <taxon>Magnoliopsida</taxon>
        <taxon>Liliopsida</taxon>
        <taxon>Poales</taxon>
        <taxon>Poaceae</taxon>
        <taxon>PACMAD clade</taxon>
        <taxon>Panicoideae</taxon>
        <taxon>Andropogonodae</taxon>
        <taxon>Andropogoneae</taxon>
        <taxon>Tripsacinae</taxon>
        <taxon>Zea</taxon>
    </lineage>
</organism>
<dbReference type="Gene3D" id="1.25.10.10">
    <property type="entry name" value="Leucine-rich Repeat Variant"/>
    <property type="match status" value="1"/>
</dbReference>
<feature type="domain" description="Exportin-2 central" evidence="4">
    <location>
        <begin position="54"/>
        <end position="164"/>
    </location>
</feature>
<evidence type="ECO:0000259" key="4">
    <source>
        <dbReference type="Pfam" id="PF08506"/>
    </source>
</evidence>
<dbReference type="Proteomes" id="UP000251960">
    <property type="component" value="Chromosome 1"/>
</dbReference>
<comment type="caution">
    <text evidence="5">The sequence shown here is derived from an EMBL/GenBank/DDBJ whole genome shotgun (WGS) entry which is preliminary data.</text>
</comment>
<dbReference type="SUPFAM" id="SSF48371">
    <property type="entry name" value="ARM repeat"/>
    <property type="match status" value="1"/>
</dbReference>
<comment type="subcellular location">
    <subcellularLocation>
        <location evidence="1">Cytoplasm</location>
    </subcellularLocation>
</comment>